<dbReference type="Gene3D" id="1.20.1270.60">
    <property type="entry name" value="Arfaptin homology (AH) domain/BAR domain"/>
    <property type="match status" value="2"/>
</dbReference>
<dbReference type="SUPFAM" id="SSF48350">
    <property type="entry name" value="GTPase activation domain, GAP"/>
    <property type="match status" value="1"/>
</dbReference>
<dbReference type="PANTHER" id="PTHR23065">
    <property type="entry name" value="PROLINE-SERINE-THREONINE PHOSPHATASE INTERACTING PROTEIN 1"/>
    <property type="match status" value="1"/>
</dbReference>
<evidence type="ECO:0000259" key="1">
    <source>
        <dbReference type="PROSITE" id="PS50238"/>
    </source>
</evidence>
<dbReference type="EMBL" id="JBCLYO010000003">
    <property type="protein sequence ID" value="KAL0091532.1"/>
    <property type="molecule type" value="Genomic_DNA"/>
</dbReference>
<evidence type="ECO:0000313" key="3">
    <source>
        <dbReference type="Proteomes" id="UP001448207"/>
    </source>
</evidence>
<dbReference type="Pfam" id="PF00611">
    <property type="entry name" value="FCH"/>
    <property type="match status" value="1"/>
</dbReference>
<sequence length="629" mass="72493">MLHHPFQESFWSPNAAIDPVPNFSIGLNVLHQKLHQSVEENSVIVQYLRRRIAAEQGYADLLLALAPNDSLNTAFERDVGASLKKSFEIVRSESGETAQGHLSRAANLTEAALDPLERLTTRYQRIVTTTKATMDKRIASFELVAGTVEQLRTSYVAKCRAVQTQDLDYIPPLPYSDLQIRLGKWAFTYREITRVLYQMQEDYRQEFNRTKEEEDISLTGSYVYNWVHGYCSRLIANENIGQSESFDSGRLDTEEKLIQLESMEICRDLLQQCFLHSVSASAPGSTAETVPEIAAVKTHVFDSSPDRLYRIHKQPLSGLKGSTLVRKYDPAKPGFDESKTPTPGAFGGIFERWNHKHHEEYRQIAIQEMFEADKIYKEAVRKAERMRMETEQILFMHYEEMESLELERIQTIKQAFISIAASLSNTIPLCKEMYDRMMLYQETLRPDKDVRFIVEQYRTGRYCPRPIIYQNHFHGPASGQVFGISLEELARARQLIVPPLISQGLVVIESGFTKLYDEEKNKAWTTQLPLDRVHAAREEVNHSPVAMTADYLRRYDVLLLASLIRLFLMEIPECLLTFELYEPFKLIYTNWTQDDESRLVSITKLLATLPTTNYYTLKTLMKHFHKIAG</sequence>
<accession>A0ABR3B6F7</accession>
<dbReference type="InterPro" id="IPR008936">
    <property type="entry name" value="Rho_GTPase_activation_prot"/>
</dbReference>
<dbReference type="InterPro" id="IPR027267">
    <property type="entry name" value="AH/BAR_dom_sf"/>
</dbReference>
<dbReference type="Gene3D" id="1.10.555.10">
    <property type="entry name" value="Rho GTPase activation protein"/>
    <property type="match status" value="1"/>
</dbReference>
<reference evidence="2 3" key="1">
    <citation type="submission" date="2024-04" db="EMBL/GenBank/DDBJ databases">
        <title>Symmetric and asymmetric DNA N6-adenine methylation regulates different biological responses in Mucorales.</title>
        <authorList>
            <consortium name="Lawrence Berkeley National Laboratory"/>
            <person name="Lax C."/>
            <person name="Mondo S.J."/>
            <person name="Osorio-Concepcion M."/>
            <person name="Muszewska A."/>
            <person name="Corrochano-Luque M."/>
            <person name="Gutierrez G."/>
            <person name="Riley R."/>
            <person name="Lipzen A."/>
            <person name="Guo J."/>
            <person name="Hundley H."/>
            <person name="Amirebrahimi M."/>
            <person name="Ng V."/>
            <person name="Lorenzo-Gutierrez D."/>
            <person name="Binder U."/>
            <person name="Yang J."/>
            <person name="Song Y."/>
            <person name="Canovas D."/>
            <person name="Navarro E."/>
            <person name="Freitag M."/>
            <person name="Gabaldon T."/>
            <person name="Grigoriev I.V."/>
            <person name="Corrochano L.M."/>
            <person name="Nicolas F.E."/>
            <person name="Garre V."/>
        </authorList>
    </citation>
    <scope>NUCLEOTIDE SEQUENCE [LARGE SCALE GENOMIC DNA]</scope>
    <source>
        <strain evidence="2 3">L51</strain>
    </source>
</reference>
<keyword evidence="3" id="KW-1185">Reference proteome</keyword>
<dbReference type="PANTHER" id="PTHR23065:SF17">
    <property type="entry name" value="RHO-GTPASE-ACTIVATING PROTEIN RGD2"/>
    <property type="match status" value="1"/>
</dbReference>
<name>A0ABR3B6F7_PHYBL</name>
<dbReference type="SMART" id="SM00055">
    <property type="entry name" value="FCH"/>
    <property type="match status" value="1"/>
</dbReference>
<feature type="domain" description="Rho-GAP" evidence="1">
    <location>
        <begin position="484"/>
        <end position="629"/>
    </location>
</feature>
<dbReference type="SMART" id="SM00324">
    <property type="entry name" value="RhoGAP"/>
    <property type="match status" value="1"/>
</dbReference>
<protein>
    <recommendedName>
        <fullName evidence="1">Rho-GAP domain-containing protein</fullName>
    </recommendedName>
</protein>
<comment type="caution">
    <text evidence="2">The sequence shown here is derived from an EMBL/GenBank/DDBJ whole genome shotgun (WGS) entry which is preliminary data.</text>
</comment>
<dbReference type="Pfam" id="PF00620">
    <property type="entry name" value="RhoGAP"/>
    <property type="match status" value="1"/>
</dbReference>
<evidence type="ECO:0000313" key="2">
    <source>
        <dbReference type="EMBL" id="KAL0091532.1"/>
    </source>
</evidence>
<gene>
    <name evidence="2" type="ORF">J3Q64DRAFT_1320116</name>
</gene>
<dbReference type="Proteomes" id="UP001448207">
    <property type="component" value="Unassembled WGS sequence"/>
</dbReference>
<dbReference type="InterPro" id="IPR000198">
    <property type="entry name" value="RhoGAP_dom"/>
</dbReference>
<proteinExistence type="predicted"/>
<dbReference type="InterPro" id="IPR001060">
    <property type="entry name" value="FCH_dom"/>
</dbReference>
<dbReference type="PROSITE" id="PS50238">
    <property type="entry name" value="RHOGAP"/>
    <property type="match status" value="1"/>
</dbReference>
<organism evidence="2 3">
    <name type="scientific">Phycomyces blakesleeanus</name>
    <dbReference type="NCBI Taxonomy" id="4837"/>
    <lineage>
        <taxon>Eukaryota</taxon>
        <taxon>Fungi</taxon>
        <taxon>Fungi incertae sedis</taxon>
        <taxon>Mucoromycota</taxon>
        <taxon>Mucoromycotina</taxon>
        <taxon>Mucoromycetes</taxon>
        <taxon>Mucorales</taxon>
        <taxon>Phycomycetaceae</taxon>
        <taxon>Phycomyces</taxon>
    </lineage>
</organism>
<dbReference type="SUPFAM" id="SSF103657">
    <property type="entry name" value="BAR/IMD domain-like"/>
    <property type="match status" value="2"/>
</dbReference>